<dbReference type="InterPro" id="IPR022496">
    <property type="entry name" value="T6A_TsaB"/>
</dbReference>
<dbReference type="SUPFAM" id="SSF53067">
    <property type="entry name" value="Actin-like ATPase domain"/>
    <property type="match status" value="2"/>
</dbReference>
<reference evidence="5 6" key="1">
    <citation type="submission" date="2020-02" db="EMBL/GenBank/DDBJ databases">
        <authorList>
            <person name="Zhang X.-Y."/>
        </authorList>
    </citation>
    <scope>NUCLEOTIDE SEQUENCE [LARGE SCALE GENOMIC DNA]</scope>
    <source>
        <strain evidence="5 6">C33</strain>
    </source>
</reference>
<dbReference type="InterPro" id="IPR043129">
    <property type="entry name" value="ATPase_NBD"/>
</dbReference>
<evidence type="ECO:0000256" key="2">
    <source>
        <dbReference type="ARBA" id="ARBA00019012"/>
    </source>
</evidence>
<dbReference type="AlphaFoldDB" id="A0A845VFV1"/>
<dbReference type="Proteomes" id="UP000484885">
    <property type="component" value="Unassembled WGS sequence"/>
</dbReference>
<dbReference type="NCBIfam" id="TIGR03725">
    <property type="entry name" value="T6A_YeaZ"/>
    <property type="match status" value="1"/>
</dbReference>
<dbReference type="GO" id="GO:0005829">
    <property type="term" value="C:cytosol"/>
    <property type="evidence" value="ECO:0007669"/>
    <property type="project" value="TreeGrafter"/>
</dbReference>
<dbReference type="InterPro" id="IPR000905">
    <property type="entry name" value="Gcp-like_dom"/>
</dbReference>
<dbReference type="GO" id="GO:0002949">
    <property type="term" value="P:tRNA threonylcarbamoyladenosine modification"/>
    <property type="evidence" value="ECO:0007669"/>
    <property type="project" value="InterPro"/>
</dbReference>
<feature type="domain" description="Gcp-like" evidence="4">
    <location>
        <begin position="28"/>
        <end position="153"/>
    </location>
</feature>
<protein>
    <recommendedName>
        <fullName evidence="2">tRNA threonylcarbamoyladenosine biosynthesis protein TsaB</fullName>
    </recommendedName>
    <alternativeName>
        <fullName evidence="3">t(6)A37 threonylcarbamoyladenosine biosynthesis protein TsaB</fullName>
    </alternativeName>
</protein>
<dbReference type="GO" id="GO:0016740">
    <property type="term" value="F:transferase activity"/>
    <property type="evidence" value="ECO:0007669"/>
    <property type="project" value="UniProtKB-KW"/>
</dbReference>
<gene>
    <name evidence="5" type="primary">tsaB</name>
    <name evidence="5" type="ORF">G3I74_10190</name>
</gene>
<dbReference type="PANTHER" id="PTHR11735">
    <property type="entry name" value="TRNA N6-ADENOSINE THREONYLCARBAMOYLTRANSFERASE"/>
    <property type="match status" value="1"/>
</dbReference>
<dbReference type="RefSeq" id="WP_164211473.1">
    <property type="nucleotide sequence ID" value="NZ_JAAGSC010000041.1"/>
</dbReference>
<dbReference type="CDD" id="cd24032">
    <property type="entry name" value="ASKHA_NBD_TsaB"/>
    <property type="match status" value="1"/>
</dbReference>
<proteinExistence type="inferred from homology"/>
<evidence type="ECO:0000313" key="6">
    <source>
        <dbReference type="Proteomes" id="UP000484885"/>
    </source>
</evidence>
<dbReference type="Pfam" id="PF00814">
    <property type="entry name" value="TsaD"/>
    <property type="match status" value="1"/>
</dbReference>
<name>A0A845VFV1_9GAMM</name>
<comment type="caution">
    <text evidence="5">The sequence shown here is derived from an EMBL/GenBank/DDBJ whole genome shotgun (WGS) entry which is preliminary data.</text>
</comment>
<evidence type="ECO:0000256" key="3">
    <source>
        <dbReference type="ARBA" id="ARBA00032446"/>
    </source>
</evidence>
<comment type="similarity">
    <text evidence="1">Belongs to the KAE1 / TsaD family. TsaB subfamily.</text>
</comment>
<sequence>MNVLAIETATPMCSVALAVGGEARSYRELAPRGHASLLLPWIEGLLAEAGIGYAGLDRLAVGRGPGGFTSLRIGLGVAQGIGLAHDLPIAPVSSLAALAHAAGPESEGDRVLALIDARMGEVFAGWFGRSAAGLRELAPEAVLAPGDVSVPGPGPWRVAGSGLAAYDELIRRRIGDEAMTWQPDAWPLAESLLALADDVEPVPAWRVEPKYVRDRVTQG</sequence>
<keyword evidence="5" id="KW-0808">Transferase</keyword>
<organism evidence="5 6">
    <name type="scientific">Wenzhouxiangella limi</name>
    <dbReference type="NCBI Taxonomy" id="2707351"/>
    <lineage>
        <taxon>Bacteria</taxon>
        <taxon>Pseudomonadati</taxon>
        <taxon>Pseudomonadota</taxon>
        <taxon>Gammaproteobacteria</taxon>
        <taxon>Chromatiales</taxon>
        <taxon>Wenzhouxiangellaceae</taxon>
        <taxon>Wenzhouxiangella</taxon>
    </lineage>
</organism>
<dbReference type="PANTHER" id="PTHR11735:SF11">
    <property type="entry name" value="TRNA THREONYLCARBAMOYLADENOSINE BIOSYNTHESIS PROTEIN TSAB"/>
    <property type="match status" value="1"/>
</dbReference>
<keyword evidence="6" id="KW-1185">Reference proteome</keyword>
<dbReference type="EMBL" id="JAAGSC010000041">
    <property type="protein sequence ID" value="NDY96099.1"/>
    <property type="molecule type" value="Genomic_DNA"/>
</dbReference>
<accession>A0A845VFV1</accession>
<evidence type="ECO:0000313" key="5">
    <source>
        <dbReference type="EMBL" id="NDY96099.1"/>
    </source>
</evidence>
<evidence type="ECO:0000256" key="1">
    <source>
        <dbReference type="ARBA" id="ARBA00010493"/>
    </source>
</evidence>
<dbReference type="Gene3D" id="3.30.420.40">
    <property type="match status" value="2"/>
</dbReference>
<evidence type="ECO:0000259" key="4">
    <source>
        <dbReference type="Pfam" id="PF00814"/>
    </source>
</evidence>